<evidence type="ECO:0000256" key="2">
    <source>
        <dbReference type="ARBA" id="ARBA00049244"/>
    </source>
</evidence>
<dbReference type="EMBL" id="MHVJ01000013">
    <property type="protein sequence ID" value="OHA91253.1"/>
    <property type="molecule type" value="Genomic_DNA"/>
</dbReference>
<keyword evidence="1 3" id="KW-0239">DNA-directed DNA polymerase</keyword>
<evidence type="ECO:0000313" key="5">
    <source>
        <dbReference type="EMBL" id="OHA91253.1"/>
    </source>
</evidence>
<dbReference type="GO" id="GO:0009360">
    <property type="term" value="C:DNA polymerase III complex"/>
    <property type="evidence" value="ECO:0007669"/>
    <property type="project" value="InterPro"/>
</dbReference>
<keyword evidence="3" id="KW-0547">Nucleotide-binding</keyword>
<dbReference type="Gene3D" id="1.10.8.60">
    <property type="match status" value="1"/>
</dbReference>
<dbReference type="Gene3D" id="3.40.50.300">
    <property type="entry name" value="P-loop containing nucleotide triphosphate hydrolases"/>
    <property type="match status" value="1"/>
</dbReference>
<dbReference type="Proteomes" id="UP000178612">
    <property type="component" value="Unassembled WGS sequence"/>
</dbReference>
<comment type="subunit">
    <text evidence="3">DNA polymerase III contains a core (composed of alpha, epsilon and theta chains) that associates with a tau subunit. This core dimerizes to form the POLIII' complex. PolIII' associates with the gamma complex (composed of gamma, delta, delta', psi and chi chains) and with the beta chain to form the complete DNA polymerase III complex.</text>
</comment>
<dbReference type="Gene3D" id="1.20.272.10">
    <property type="match status" value="1"/>
</dbReference>
<comment type="function">
    <text evidence="3">DNA polymerase III is a complex, multichain enzyme responsible for most of the replicative synthesis in bacteria. This DNA polymerase also exhibits 3' to 5' exonuclease activity.</text>
</comment>
<comment type="catalytic activity">
    <reaction evidence="2 3">
        <text>DNA(n) + a 2'-deoxyribonucleoside 5'-triphosphate = DNA(n+1) + diphosphate</text>
        <dbReference type="Rhea" id="RHEA:22508"/>
        <dbReference type="Rhea" id="RHEA-COMP:17339"/>
        <dbReference type="Rhea" id="RHEA-COMP:17340"/>
        <dbReference type="ChEBI" id="CHEBI:33019"/>
        <dbReference type="ChEBI" id="CHEBI:61560"/>
        <dbReference type="ChEBI" id="CHEBI:173112"/>
        <dbReference type="EC" id="2.7.7.7"/>
    </reaction>
</comment>
<evidence type="ECO:0000256" key="3">
    <source>
        <dbReference type="RuleBase" id="RU364063"/>
    </source>
</evidence>
<dbReference type="GO" id="GO:0003887">
    <property type="term" value="F:DNA-directed DNA polymerase activity"/>
    <property type="evidence" value="ECO:0007669"/>
    <property type="project" value="UniProtKB-KW"/>
</dbReference>
<keyword evidence="3" id="KW-0067">ATP-binding</keyword>
<dbReference type="InterPro" id="IPR003593">
    <property type="entry name" value="AAA+_ATPase"/>
</dbReference>
<dbReference type="SMART" id="SM00382">
    <property type="entry name" value="AAA"/>
    <property type="match status" value="1"/>
</dbReference>
<organism evidence="5 6">
    <name type="scientific">Candidatus Zambryskibacteria bacterium RIFCSPHIGHO2_01_FULL_49_18</name>
    <dbReference type="NCBI Taxonomy" id="1802740"/>
    <lineage>
        <taxon>Bacteria</taxon>
        <taxon>Candidatus Zambryskiibacteriota</taxon>
    </lineage>
</organism>
<keyword evidence="3" id="KW-0548">Nucleotidyltransferase</keyword>
<evidence type="ECO:0000259" key="4">
    <source>
        <dbReference type="SMART" id="SM00382"/>
    </source>
</evidence>
<gene>
    <name evidence="3" type="primary">dnaX</name>
    <name evidence="5" type="ORF">A2758_02185</name>
</gene>
<dbReference type="GO" id="GO:0006261">
    <property type="term" value="P:DNA-templated DNA replication"/>
    <property type="evidence" value="ECO:0007669"/>
    <property type="project" value="TreeGrafter"/>
</dbReference>
<dbReference type="PANTHER" id="PTHR11669">
    <property type="entry name" value="REPLICATION FACTOR C / DNA POLYMERASE III GAMMA-TAU SUBUNIT"/>
    <property type="match status" value="1"/>
</dbReference>
<keyword evidence="3" id="KW-0235">DNA replication</keyword>
<dbReference type="Pfam" id="PF13177">
    <property type="entry name" value="DNA_pol3_delta2"/>
    <property type="match status" value="1"/>
</dbReference>
<dbReference type="EC" id="2.7.7.7" evidence="3"/>
<dbReference type="NCBIfam" id="TIGR02397">
    <property type="entry name" value="dnaX_nterm"/>
    <property type="match status" value="1"/>
</dbReference>
<name>A0A1G2T1W4_9BACT</name>
<comment type="similarity">
    <text evidence="3">Belongs to the DnaX/STICHEL family.</text>
</comment>
<comment type="caution">
    <text evidence="5">The sequence shown here is derived from an EMBL/GenBank/DDBJ whole genome shotgun (WGS) entry which is preliminary data.</text>
</comment>
<dbReference type="PANTHER" id="PTHR11669:SF0">
    <property type="entry name" value="PROTEIN STICHEL-LIKE 2"/>
    <property type="match status" value="1"/>
</dbReference>
<reference evidence="5 6" key="1">
    <citation type="journal article" date="2016" name="Nat. Commun.">
        <title>Thousands of microbial genomes shed light on interconnected biogeochemical processes in an aquifer system.</title>
        <authorList>
            <person name="Anantharaman K."/>
            <person name="Brown C.T."/>
            <person name="Hug L.A."/>
            <person name="Sharon I."/>
            <person name="Castelle C.J."/>
            <person name="Probst A.J."/>
            <person name="Thomas B.C."/>
            <person name="Singh A."/>
            <person name="Wilkins M.J."/>
            <person name="Karaoz U."/>
            <person name="Brodie E.L."/>
            <person name="Williams K.H."/>
            <person name="Hubbard S.S."/>
            <person name="Banfield J.F."/>
        </authorList>
    </citation>
    <scope>NUCLEOTIDE SEQUENCE [LARGE SCALE GENOMIC DNA]</scope>
</reference>
<dbReference type="InterPro" id="IPR027417">
    <property type="entry name" value="P-loop_NTPase"/>
</dbReference>
<dbReference type="CDD" id="cd00009">
    <property type="entry name" value="AAA"/>
    <property type="match status" value="1"/>
</dbReference>
<dbReference type="InterPro" id="IPR012763">
    <property type="entry name" value="DNA_pol_III_sug/sutau_N"/>
</dbReference>
<evidence type="ECO:0000256" key="1">
    <source>
        <dbReference type="ARBA" id="ARBA00022932"/>
    </source>
</evidence>
<dbReference type="InterPro" id="IPR050238">
    <property type="entry name" value="DNA_Rep/Repair_Clamp_Loader"/>
</dbReference>
<evidence type="ECO:0000313" key="6">
    <source>
        <dbReference type="Proteomes" id="UP000178612"/>
    </source>
</evidence>
<dbReference type="GO" id="GO:0005524">
    <property type="term" value="F:ATP binding"/>
    <property type="evidence" value="ECO:0007669"/>
    <property type="project" value="UniProtKB-KW"/>
</dbReference>
<protein>
    <recommendedName>
        <fullName evidence="3">DNA polymerase III subunit gamma/tau</fullName>
        <ecNumber evidence="3">2.7.7.7</ecNumber>
    </recommendedName>
</protein>
<feature type="domain" description="AAA+ ATPase" evidence="4">
    <location>
        <begin position="42"/>
        <end position="163"/>
    </location>
</feature>
<keyword evidence="3" id="KW-0808">Transferase</keyword>
<dbReference type="SUPFAM" id="SSF52540">
    <property type="entry name" value="P-loop containing nucleoside triphosphate hydrolases"/>
    <property type="match status" value="1"/>
</dbReference>
<dbReference type="AlphaFoldDB" id="A0A1G2T1W4"/>
<proteinExistence type="inferred from homology"/>
<accession>A0A1G2T1W4</accession>
<sequence>MKKGEKSRGVLYRKYRPQEFKDVIGQEHVVKVLEGAIRLGNISHAYIFSGSRGTGKTSMARILAREIGTSANDLVEMDAASNRGIDDVREIRESVNSLPFESKYKVYIIDEVHMLTRDAWNAFLKTLEEPPSHVIFIMATTELEKVPETVVSRCQTFTFKRPNQSILKDFALSIAKREGATLEPAAAELVALLGDGSFRDAHGILEKVLSSTKDKKITRVEVEAVTGAPKAELVRNILEAVVEKDLEKGLKAVGQASEANNDMKLFAKLILERLRFLFLIRLKAGMDEYIESQIAEDDFKFLKELAGKAGQDLTAETLLKFIEAYESSGRTSIPELALELALTDTIKPVPPSLFSSS</sequence>